<feature type="transmembrane region" description="Helical" evidence="2">
    <location>
        <begin position="16"/>
        <end position="37"/>
    </location>
</feature>
<dbReference type="PROSITE" id="PS51201">
    <property type="entry name" value="RCK_N"/>
    <property type="match status" value="1"/>
</dbReference>
<accession>A0ABU9XMG5</accession>
<dbReference type="InterPro" id="IPR003148">
    <property type="entry name" value="RCK_N"/>
</dbReference>
<keyword evidence="5" id="KW-1185">Reference proteome</keyword>
<name>A0ABU9XMG5_9BACI</name>
<evidence type="ECO:0000256" key="1">
    <source>
        <dbReference type="ARBA" id="ARBA00004651"/>
    </source>
</evidence>
<dbReference type="SUPFAM" id="SSF116726">
    <property type="entry name" value="TrkA C-terminal domain-like"/>
    <property type="match status" value="1"/>
</dbReference>
<dbReference type="PANTHER" id="PTHR43833">
    <property type="entry name" value="POTASSIUM CHANNEL PROTEIN 2-RELATED-RELATED"/>
    <property type="match status" value="1"/>
</dbReference>
<dbReference type="Proteomes" id="UP001444625">
    <property type="component" value="Unassembled WGS sequence"/>
</dbReference>
<dbReference type="Pfam" id="PF07885">
    <property type="entry name" value="Ion_trans_2"/>
    <property type="match status" value="1"/>
</dbReference>
<keyword evidence="2" id="KW-0472">Membrane</keyword>
<organism evidence="4 5">
    <name type="scientific">Ornithinibacillus xuwenensis</name>
    <dbReference type="NCBI Taxonomy" id="3144668"/>
    <lineage>
        <taxon>Bacteria</taxon>
        <taxon>Bacillati</taxon>
        <taxon>Bacillota</taxon>
        <taxon>Bacilli</taxon>
        <taxon>Bacillales</taxon>
        <taxon>Bacillaceae</taxon>
        <taxon>Ornithinibacillus</taxon>
    </lineage>
</organism>
<dbReference type="Gene3D" id="1.10.287.70">
    <property type="match status" value="1"/>
</dbReference>
<dbReference type="Pfam" id="PF02254">
    <property type="entry name" value="TrkA_N"/>
    <property type="match status" value="1"/>
</dbReference>
<sequence>MNLEIFKHVYFRLPTLIRLIITVIFVMIVFGTVIHIIEPQQFPTIFDGIWWAVVTGSTVGYGDYVPLSNLGRIIAMLLILTGGGLITFYITAFAASTVQHERDLSEGKVAYKGNHHIIFVGWNERTRILIDRTLKHNPKTEIVLIDQTLAHMSYQHYPVHFIHGDPTDDYYLHKANIHQATNVIITADNQRDEKQADNHAILTTVAVRGNNKMIPIIVEILSSNQIENARRAGANTILRPNDFMSALLFHEIYKNKSKPFESVIHLLNDQQIRHFTLPEEFLNKPFIDVLHDLKMNEHLLIGIIRDGKWMLNPNKETVLIKDDILITIIRW</sequence>
<dbReference type="EMBL" id="JBDIML010000005">
    <property type="protein sequence ID" value="MEN2768334.1"/>
    <property type="molecule type" value="Genomic_DNA"/>
</dbReference>
<evidence type="ECO:0000313" key="4">
    <source>
        <dbReference type="EMBL" id="MEN2768334.1"/>
    </source>
</evidence>
<keyword evidence="4" id="KW-0406">Ion transport</keyword>
<dbReference type="RefSeq" id="WP_345825821.1">
    <property type="nucleotide sequence ID" value="NZ_JBDIML010000005.1"/>
</dbReference>
<dbReference type="SUPFAM" id="SSF51735">
    <property type="entry name" value="NAD(P)-binding Rossmann-fold domains"/>
    <property type="match status" value="1"/>
</dbReference>
<proteinExistence type="predicted"/>
<gene>
    <name evidence="4" type="ORF">ABC228_14220</name>
</gene>
<evidence type="ECO:0000313" key="5">
    <source>
        <dbReference type="Proteomes" id="UP001444625"/>
    </source>
</evidence>
<keyword evidence="4" id="KW-0813">Transport</keyword>
<dbReference type="InterPro" id="IPR036291">
    <property type="entry name" value="NAD(P)-bd_dom_sf"/>
</dbReference>
<dbReference type="Gene3D" id="3.40.50.720">
    <property type="entry name" value="NAD(P)-binding Rossmann-like Domain"/>
    <property type="match status" value="1"/>
</dbReference>
<evidence type="ECO:0000256" key="2">
    <source>
        <dbReference type="SAM" id="Phobius"/>
    </source>
</evidence>
<keyword evidence="2" id="KW-0812">Transmembrane</keyword>
<comment type="caution">
    <text evidence="4">The sequence shown here is derived from an EMBL/GenBank/DDBJ whole genome shotgun (WGS) entry which is preliminary data.</text>
</comment>
<keyword evidence="4" id="KW-0407">Ion channel</keyword>
<keyword evidence="2" id="KW-1133">Transmembrane helix</keyword>
<feature type="domain" description="RCK N-terminal" evidence="3">
    <location>
        <begin position="114"/>
        <end position="239"/>
    </location>
</feature>
<dbReference type="InterPro" id="IPR013099">
    <property type="entry name" value="K_chnl_dom"/>
</dbReference>
<dbReference type="InterPro" id="IPR036721">
    <property type="entry name" value="RCK_C_sf"/>
</dbReference>
<feature type="transmembrane region" description="Helical" evidence="2">
    <location>
        <begin position="74"/>
        <end position="95"/>
    </location>
</feature>
<dbReference type="GO" id="GO:0034220">
    <property type="term" value="P:monoatomic ion transmembrane transport"/>
    <property type="evidence" value="ECO:0007669"/>
    <property type="project" value="UniProtKB-KW"/>
</dbReference>
<dbReference type="InterPro" id="IPR050721">
    <property type="entry name" value="Trk_Ktr_HKT_K-transport"/>
</dbReference>
<protein>
    <submittedName>
        <fullName evidence="4">Potassium channel family protein</fullName>
    </submittedName>
</protein>
<comment type="subcellular location">
    <subcellularLocation>
        <location evidence="1">Cell membrane</location>
        <topology evidence="1">Multi-pass membrane protein</topology>
    </subcellularLocation>
</comment>
<dbReference type="SUPFAM" id="SSF81324">
    <property type="entry name" value="Voltage-gated potassium channels"/>
    <property type="match status" value="1"/>
</dbReference>
<reference evidence="4 5" key="1">
    <citation type="submission" date="2024-05" db="EMBL/GenBank/DDBJ databases">
        <authorList>
            <person name="Haq I."/>
            <person name="Ullah Z."/>
            <person name="Ahmad R."/>
            <person name="Li M."/>
            <person name="Tong Y."/>
        </authorList>
    </citation>
    <scope>NUCLEOTIDE SEQUENCE [LARGE SCALE GENOMIC DNA]</scope>
    <source>
        <strain evidence="4 5">16A2E</strain>
    </source>
</reference>
<dbReference type="PANTHER" id="PTHR43833:SF9">
    <property type="entry name" value="POTASSIUM CHANNEL PROTEIN YUGO-RELATED"/>
    <property type="match status" value="1"/>
</dbReference>
<evidence type="ECO:0000259" key="3">
    <source>
        <dbReference type="PROSITE" id="PS51201"/>
    </source>
</evidence>